<dbReference type="EMBL" id="JANPWB010000006">
    <property type="protein sequence ID" value="KAJ1175805.1"/>
    <property type="molecule type" value="Genomic_DNA"/>
</dbReference>
<comment type="caution">
    <text evidence="2">The sequence shown here is derived from an EMBL/GenBank/DDBJ whole genome shotgun (WGS) entry which is preliminary data.</text>
</comment>
<gene>
    <name evidence="2" type="ORF">NDU88_001090</name>
</gene>
<name>A0AAV7THA6_PLEWA</name>
<proteinExistence type="predicted"/>
<accession>A0AAV7THA6</accession>
<reference evidence="2" key="1">
    <citation type="journal article" date="2022" name="bioRxiv">
        <title>Sequencing and chromosome-scale assembly of the giantPleurodeles waltlgenome.</title>
        <authorList>
            <person name="Brown T."/>
            <person name="Elewa A."/>
            <person name="Iarovenko S."/>
            <person name="Subramanian E."/>
            <person name="Araus A.J."/>
            <person name="Petzold A."/>
            <person name="Susuki M."/>
            <person name="Suzuki K.-i.T."/>
            <person name="Hayashi T."/>
            <person name="Toyoda A."/>
            <person name="Oliveira C."/>
            <person name="Osipova E."/>
            <person name="Leigh N.D."/>
            <person name="Simon A."/>
            <person name="Yun M.H."/>
        </authorList>
    </citation>
    <scope>NUCLEOTIDE SEQUENCE</scope>
    <source>
        <strain evidence="2">20211129_DDA</strain>
        <tissue evidence="2">Liver</tissue>
    </source>
</reference>
<protein>
    <submittedName>
        <fullName evidence="2">Uncharacterized protein</fullName>
    </submittedName>
</protein>
<dbReference type="AlphaFoldDB" id="A0AAV7THA6"/>
<sequence>MATARPGTRRRGTSAETGKQSKYQMVIGDVVWASGDWRHGIREGAEPLKRTHCWSSDCSELSDQAAFKHIFKMK</sequence>
<keyword evidence="3" id="KW-1185">Reference proteome</keyword>
<organism evidence="2 3">
    <name type="scientific">Pleurodeles waltl</name>
    <name type="common">Iberian ribbed newt</name>
    <dbReference type="NCBI Taxonomy" id="8319"/>
    <lineage>
        <taxon>Eukaryota</taxon>
        <taxon>Metazoa</taxon>
        <taxon>Chordata</taxon>
        <taxon>Craniata</taxon>
        <taxon>Vertebrata</taxon>
        <taxon>Euteleostomi</taxon>
        <taxon>Amphibia</taxon>
        <taxon>Batrachia</taxon>
        <taxon>Caudata</taxon>
        <taxon>Salamandroidea</taxon>
        <taxon>Salamandridae</taxon>
        <taxon>Pleurodelinae</taxon>
        <taxon>Pleurodeles</taxon>
    </lineage>
</organism>
<evidence type="ECO:0000313" key="2">
    <source>
        <dbReference type="EMBL" id="KAJ1175805.1"/>
    </source>
</evidence>
<evidence type="ECO:0000256" key="1">
    <source>
        <dbReference type="SAM" id="MobiDB-lite"/>
    </source>
</evidence>
<dbReference type="Proteomes" id="UP001066276">
    <property type="component" value="Chromosome 3_2"/>
</dbReference>
<feature type="region of interest" description="Disordered" evidence="1">
    <location>
        <begin position="1"/>
        <end position="21"/>
    </location>
</feature>
<evidence type="ECO:0000313" key="3">
    <source>
        <dbReference type="Proteomes" id="UP001066276"/>
    </source>
</evidence>